<organism evidence="1 2">
    <name type="scientific">Ceratodon purpureus</name>
    <name type="common">Fire moss</name>
    <name type="synonym">Dicranum purpureum</name>
    <dbReference type="NCBI Taxonomy" id="3225"/>
    <lineage>
        <taxon>Eukaryota</taxon>
        <taxon>Viridiplantae</taxon>
        <taxon>Streptophyta</taxon>
        <taxon>Embryophyta</taxon>
        <taxon>Bryophyta</taxon>
        <taxon>Bryophytina</taxon>
        <taxon>Bryopsida</taxon>
        <taxon>Dicranidae</taxon>
        <taxon>Pseudoditrichales</taxon>
        <taxon>Ditrichaceae</taxon>
        <taxon>Ceratodon</taxon>
    </lineage>
</organism>
<dbReference type="AlphaFoldDB" id="A0A8T0GVY2"/>
<evidence type="ECO:0000313" key="1">
    <source>
        <dbReference type="EMBL" id="KAG0563816.1"/>
    </source>
</evidence>
<dbReference type="EMBL" id="CM026429">
    <property type="protein sequence ID" value="KAG0563816.1"/>
    <property type="molecule type" value="Genomic_DNA"/>
</dbReference>
<gene>
    <name evidence="1" type="ORF">KC19_8G061400</name>
</gene>
<evidence type="ECO:0000313" key="2">
    <source>
        <dbReference type="Proteomes" id="UP000822688"/>
    </source>
</evidence>
<keyword evidence="2" id="KW-1185">Reference proteome</keyword>
<sequence length="100" mass="11631">MPLAASNTNASCDFARWLSDPNFHLSTRSEFTSCVHNAIGSLSVRIMVWDQRGMRRRDQKNRFILAKPFRETSIKPDKRFMTESYCYLLGFHLKMVTTPV</sequence>
<accession>A0A8T0GVY2</accession>
<dbReference type="Proteomes" id="UP000822688">
    <property type="component" value="Chromosome 8"/>
</dbReference>
<proteinExistence type="predicted"/>
<reference evidence="1" key="1">
    <citation type="submission" date="2020-06" db="EMBL/GenBank/DDBJ databases">
        <title>WGS assembly of Ceratodon purpureus strain R40.</title>
        <authorList>
            <person name="Carey S.B."/>
            <person name="Jenkins J."/>
            <person name="Shu S."/>
            <person name="Lovell J.T."/>
            <person name="Sreedasyam A."/>
            <person name="Maumus F."/>
            <person name="Tiley G.P."/>
            <person name="Fernandez-Pozo N."/>
            <person name="Barry K."/>
            <person name="Chen C."/>
            <person name="Wang M."/>
            <person name="Lipzen A."/>
            <person name="Daum C."/>
            <person name="Saski C.A."/>
            <person name="Payton A.C."/>
            <person name="Mcbreen J.C."/>
            <person name="Conrad R.E."/>
            <person name="Kollar L.M."/>
            <person name="Olsson S."/>
            <person name="Huttunen S."/>
            <person name="Landis J.B."/>
            <person name="Wickett N.J."/>
            <person name="Johnson M.G."/>
            <person name="Rensing S.A."/>
            <person name="Grimwood J."/>
            <person name="Schmutz J."/>
            <person name="Mcdaniel S.F."/>
        </authorList>
    </citation>
    <scope>NUCLEOTIDE SEQUENCE</scope>
    <source>
        <strain evidence="1">R40</strain>
    </source>
</reference>
<protein>
    <submittedName>
        <fullName evidence="1">Uncharacterized protein</fullName>
    </submittedName>
</protein>
<comment type="caution">
    <text evidence="1">The sequence shown here is derived from an EMBL/GenBank/DDBJ whole genome shotgun (WGS) entry which is preliminary data.</text>
</comment>
<name>A0A8T0GVY2_CERPU</name>